<dbReference type="SUPFAM" id="SSF53756">
    <property type="entry name" value="UDP-Glycosyltransferase/glycogen phosphorylase"/>
    <property type="match status" value="1"/>
</dbReference>
<evidence type="ECO:0000256" key="2">
    <source>
        <dbReference type="ARBA" id="ARBA00022679"/>
    </source>
</evidence>
<dbReference type="EMBL" id="JAKCXM010000184">
    <property type="protein sequence ID" value="KAJ0399403.1"/>
    <property type="molecule type" value="Genomic_DNA"/>
</dbReference>
<dbReference type="CDD" id="cd03784">
    <property type="entry name" value="GT1_Gtf-like"/>
    <property type="match status" value="1"/>
</dbReference>
<evidence type="ECO:0000313" key="4">
    <source>
        <dbReference type="Proteomes" id="UP001209570"/>
    </source>
</evidence>
<name>A0AAD5M206_PYTIN</name>
<accession>A0AAD5M206</accession>
<keyword evidence="1" id="KW-0328">Glycosyltransferase</keyword>
<evidence type="ECO:0000313" key="3">
    <source>
        <dbReference type="EMBL" id="KAJ0399403.1"/>
    </source>
</evidence>
<dbReference type="Pfam" id="PF00201">
    <property type="entry name" value="UDPGT"/>
    <property type="match status" value="1"/>
</dbReference>
<organism evidence="3 4">
    <name type="scientific">Pythium insidiosum</name>
    <name type="common">Pythiosis disease agent</name>
    <dbReference type="NCBI Taxonomy" id="114742"/>
    <lineage>
        <taxon>Eukaryota</taxon>
        <taxon>Sar</taxon>
        <taxon>Stramenopiles</taxon>
        <taxon>Oomycota</taxon>
        <taxon>Peronosporomycetes</taxon>
        <taxon>Pythiales</taxon>
        <taxon>Pythiaceae</taxon>
        <taxon>Pythium</taxon>
    </lineage>
</organism>
<dbReference type="PANTHER" id="PTHR48043:SF145">
    <property type="entry name" value="FI06409P-RELATED"/>
    <property type="match status" value="1"/>
</dbReference>
<gene>
    <name evidence="3" type="ORF">P43SY_008161</name>
</gene>
<keyword evidence="4" id="KW-1185">Reference proteome</keyword>
<proteinExistence type="predicted"/>
<reference evidence="3" key="1">
    <citation type="submission" date="2021-12" db="EMBL/GenBank/DDBJ databases">
        <title>Prjna785345.</title>
        <authorList>
            <person name="Rujirawat T."/>
            <person name="Krajaejun T."/>
        </authorList>
    </citation>
    <scope>NUCLEOTIDE SEQUENCE</scope>
    <source>
        <strain evidence="3">Pi057C3</strain>
    </source>
</reference>
<dbReference type="Proteomes" id="UP001209570">
    <property type="component" value="Unassembled WGS sequence"/>
</dbReference>
<dbReference type="PANTHER" id="PTHR48043">
    <property type="entry name" value="EG:EG0003.4 PROTEIN-RELATED"/>
    <property type="match status" value="1"/>
</dbReference>
<evidence type="ECO:0000256" key="1">
    <source>
        <dbReference type="ARBA" id="ARBA00022676"/>
    </source>
</evidence>
<dbReference type="InterPro" id="IPR050271">
    <property type="entry name" value="UDP-glycosyltransferase"/>
</dbReference>
<dbReference type="InterPro" id="IPR002213">
    <property type="entry name" value="UDP_glucos_trans"/>
</dbReference>
<dbReference type="Gene3D" id="3.40.50.2000">
    <property type="entry name" value="Glycogen Phosphorylase B"/>
    <property type="match status" value="1"/>
</dbReference>
<dbReference type="AlphaFoldDB" id="A0AAD5M206"/>
<keyword evidence="2" id="KW-0808">Transferase</keyword>
<comment type="caution">
    <text evidence="3">The sequence shown here is derived from an EMBL/GenBank/DDBJ whole genome shotgun (WGS) entry which is preliminary data.</text>
</comment>
<dbReference type="GO" id="GO:0008194">
    <property type="term" value="F:UDP-glycosyltransferase activity"/>
    <property type="evidence" value="ECO:0007669"/>
    <property type="project" value="InterPro"/>
</dbReference>
<sequence length="503" mass="56715">MPKQPTATRSGLRLAVVVTAGTRSHVAPIFESLRVLADDPTNQIEFVTGGVAIKHAADFTFVKTVILEDVVAPDLNTHIIALAMQTRQRISNIEIYRLSVRAMARSYEDNARVFLDYFGKNPYDLVICDFMDRAALDVLRELGHRFIIQSPLGIRGVGAEWYIPDLFAPMPVDRWITSPWRRLKTRLGYVPLIPDALYVRKMMIEARNRLNFKTPFLDLDEYLRQTFVLSHHVLGVDPARSLPTNYLVFGPIVYEEALPPLEPEILVELERLHATGAHVVFMAFGTVLHLRDAPELYERLIRGIAGLLETTSFTAHPVAFIWPSKFHDAALVRTMQDRFPGRFFAPRWVNQRRALQHDAVRMIISHAGYASLVEAMYFGKPQLLLPFVADEFMNAHNAEAVGVALQMDKYKFTTAEMVRKCTRLLQDAMDPSSSLAQNVQRWQRICVMNNATGKVAVPNAILMAAAAGMDHLIPINASMTLLDRIGGSLAARCRGSVDERRRL</sequence>
<protein>
    <recommendedName>
        <fullName evidence="5">UDP-glucosyl transferase family protein</fullName>
    </recommendedName>
</protein>
<evidence type="ECO:0008006" key="5">
    <source>
        <dbReference type="Google" id="ProtNLM"/>
    </source>
</evidence>